<sequence>MSGFVIAMILVPALCSMLCWFLLADPLRQVALALCESGEGAPFWSRAFLLLVLATPLLTVLLLAPEQASASLWLDIREILKWALIGVVAQLLALVRLVWRQVAFSRPKAAESAPSAIADHAGASQ</sequence>
<gene>
    <name evidence="2" type="ORF">ABGV49_22180</name>
</gene>
<name>A0ABV0FI59_9NEIS</name>
<reference evidence="2 3" key="1">
    <citation type="submission" date="2024-05" db="EMBL/GenBank/DDBJ databases">
        <authorList>
            <person name="De Oliveira J.P."/>
            <person name="Noriler S.A."/>
            <person name="De Oliveira A.G."/>
            <person name="Sipoli D.S."/>
        </authorList>
    </citation>
    <scope>NUCLEOTIDE SEQUENCE [LARGE SCALE GENOMIC DNA]</scope>
    <source>
        <strain evidence="2 3">LABIM189</strain>
    </source>
</reference>
<feature type="transmembrane region" description="Helical" evidence="1">
    <location>
        <begin position="79"/>
        <end position="99"/>
    </location>
</feature>
<keyword evidence="1" id="KW-1133">Transmembrane helix</keyword>
<keyword evidence="1" id="KW-0472">Membrane</keyword>
<feature type="transmembrane region" description="Helical" evidence="1">
    <location>
        <begin position="6"/>
        <end position="23"/>
    </location>
</feature>
<dbReference type="RefSeq" id="WP_347372209.1">
    <property type="nucleotide sequence ID" value="NZ_JBDOJC010000001.1"/>
</dbReference>
<protein>
    <submittedName>
        <fullName evidence="2">Uncharacterized protein</fullName>
    </submittedName>
</protein>
<accession>A0ABV0FI59</accession>
<keyword evidence="1" id="KW-0812">Transmembrane</keyword>
<organism evidence="2 3">
    <name type="scientific">Chromobacterium vaccinii</name>
    <dbReference type="NCBI Taxonomy" id="1108595"/>
    <lineage>
        <taxon>Bacteria</taxon>
        <taxon>Pseudomonadati</taxon>
        <taxon>Pseudomonadota</taxon>
        <taxon>Betaproteobacteria</taxon>
        <taxon>Neisseriales</taxon>
        <taxon>Chromobacteriaceae</taxon>
        <taxon>Chromobacterium</taxon>
    </lineage>
</organism>
<evidence type="ECO:0000256" key="1">
    <source>
        <dbReference type="SAM" id="Phobius"/>
    </source>
</evidence>
<proteinExistence type="predicted"/>
<dbReference type="Proteomes" id="UP001455709">
    <property type="component" value="Unassembled WGS sequence"/>
</dbReference>
<dbReference type="EMBL" id="JBDOJC010000001">
    <property type="protein sequence ID" value="MEO2219773.1"/>
    <property type="molecule type" value="Genomic_DNA"/>
</dbReference>
<evidence type="ECO:0000313" key="2">
    <source>
        <dbReference type="EMBL" id="MEO2219773.1"/>
    </source>
</evidence>
<feature type="transmembrane region" description="Helical" evidence="1">
    <location>
        <begin position="43"/>
        <end position="64"/>
    </location>
</feature>
<comment type="caution">
    <text evidence="2">The sequence shown here is derived from an EMBL/GenBank/DDBJ whole genome shotgun (WGS) entry which is preliminary data.</text>
</comment>
<keyword evidence="3" id="KW-1185">Reference proteome</keyword>
<evidence type="ECO:0000313" key="3">
    <source>
        <dbReference type="Proteomes" id="UP001455709"/>
    </source>
</evidence>